<evidence type="ECO:0000313" key="1">
    <source>
        <dbReference type="EMBL" id="SQF66332.1"/>
    </source>
</evidence>
<accession>A0A9X8SY52</accession>
<dbReference type="RefSeq" id="WP_017647279.1">
    <property type="nucleotide sequence ID" value="NZ_CP092887.1"/>
</dbReference>
<protein>
    <submittedName>
        <fullName evidence="1">Uncharacterized protein</fullName>
    </submittedName>
</protein>
<gene>
    <name evidence="1" type="ORF">NCTC6179_00492</name>
</gene>
<dbReference type="Proteomes" id="UP000249571">
    <property type="component" value="Chromosome 1"/>
</dbReference>
<proteinExistence type="predicted"/>
<organism evidence="1 2">
    <name type="scientific">Streptococcus dysgalactiae subsp. equisimilis</name>
    <name type="common">Streptococcus equisimilis</name>
    <dbReference type="NCBI Taxonomy" id="119602"/>
    <lineage>
        <taxon>Bacteria</taxon>
        <taxon>Bacillati</taxon>
        <taxon>Bacillota</taxon>
        <taxon>Bacilli</taxon>
        <taxon>Lactobacillales</taxon>
        <taxon>Streptococcaceae</taxon>
        <taxon>Streptococcus</taxon>
    </lineage>
</organism>
<dbReference type="EMBL" id="LS483361">
    <property type="protein sequence ID" value="SQF66332.1"/>
    <property type="molecule type" value="Genomic_DNA"/>
</dbReference>
<name>A0A9X8SY52_STREQ</name>
<evidence type="ECO:0000313" key="2">
    <source>
        <dbReference type="Proteomes" id="UP000249571"/>
    </source>
</evidence>
<reference evidence="1 2" key="1">
    <citation type="submission" date="2018-06" db="EMBL/GenBank/DDBJ databases">
        <authorList>
            <consortium name="Pathogen Informatics"/>
            <person name="Doyle S."/>
        </authorList>
    </citation>
    <scope>NUCLEOTIDE SEQUENCE [LARGE SCALE GENOMIC DNA]</scope>
    <source>
        <strain evidence="1 2">NCTC6179</strain>
    </source>
</reference>
<sequence length="42" mass="4976">METVKSKQYKQVDFIQSVYAKQSPAFRKGYELDKKLEEPISH</sequence>
<dbReference type="AlphaFoldDB" id="A0A9X8SY52"/>